<feature type="region of interest" description="Disordered" evidence="1">
    <location>
        <begin position="1"/>
        <end position="29"/>
    </location>
</feature>
<evidence type="ECO:0000256" key="1">
    <source>
        <dbReference type="SAM" id="MobiDB-lite"/>
    </source>
</evidence>
<evidence type="ECO:0000313" key="2">
    <source>
        <dbReference type="EMBL" id="VDO74711.1"/>
    </source>
</evidence>
<evidence type="ECO:0000313" key="4">
    <source>
        <dbReference type="WBParaSite" id="OFLC_0001120701-mRNA-1"/>
    </source>
</evidence>
<dbReference type="EMBL" id="UZAJ01015891">
    <property type="protein sequence ID" value="VDO74711.1"/>
    <property type="molecule type" value="Genomic_DNA"/>
</dbReference>
<sequence>MRDNRAAAAAAATSGSNESGRGGNGSEIETDEDAVVVQAILNTSRIQNDILRRLDTVEVRWIFFSRTS</sequence>
<organism evidence="4">
    <name type="scientific">Onchocerca flexuosa</name>
    <dbReference type="NCBI Taxonomy" id="387005"/>
    <lineage>
        <taxon>Eukaryota</taxon>
        <taxon>Metazoa</taxon>
        <taxon>Ecdysozoa</taxon>
        <taxon>Nematoda</taxon>
        <taxon>Chromadorea</taxon>
        <taxon>Rhabditida</taxon>
        <taxon>Spirurina</taxon>
        <taxon>Spiruromorpha</taxon>
        <taxon>Filarioidea</taxon>
        <taxon>Onchocercidae</taxon>
        <taxon>Onchocerca</taxon>
    </lineage>
</organism>
<dbReference type="STRING" id="387005.A0A183HUP5"/>
<dbReference type="AlphaFoldDB" id="A0A183HUP5"/>
<proteinExistence type="predicted"/>
<dbReference type="Proteomes" id="UP000267606">
    <property type="component" value="Unassembled WGS sequence"/>
</dbReference>
<reference evidence="2 3" key="2">
    <citation type="submission" date="2018-11" db="EMBL/GenBank/DDBJ databases">
        <authorList>
            <consortium name="Pathogen Informatics"/>
        </authorList>
    </citation>
    <scope>NUCLEOTIDE SEQUENCE [LARGE SCALE GENOMIC DNA]</scope>
</reference>
<evidence type="ECO:0000313" key="3">
    <source>
        <dbReference type="Proteomes" id="UP000267606"/>
    </source>
</evidence>
<gene>
    <name evidence="2" type="ORF">OFLC_LOCUS11205</name>
</gene>
<dbReference type="WBParaSite" id="OFLC_0001120701-mRNA-1">
    <property type="protein sequence ID" value="OFLC_0001120701-mRNA-1"/>
    <property type="gene ID" value="OFLC_0001120701"/>
</dbReference>
<protein>
    <submittedName>
        <fullName evidence="2 4">Uncharacterized protein</fullName>
    </submittedName>
</protein>
<feature type="compositionally biased region" description="Low complexity" evidence="1">
    <location>
        <begin position="1"/>
        <end position="19"/>
    </location>
</feature>
<reference evidence="4" key="1">
    <citation type="submission" date="2016-06" db="UniProtKB">
        <authorList>
            <consortium name="WormBaseParasite"/>
        </authorList>
    </citation>
    <scope>IDENTIFICATION</scope>
</reference>
<name>A0A183HUP5_9BILA</name>
<keyword evidence="3" id="KW-1185">Reference proteome</keyword>
<accession>A0A183HUP5</accession>